<dbReference type="InterPro" id="IPR050342">
    <property type="entry name" value="HMGB"/>
</dbReference>
<dbReference type="GO" id="GO:0003677">
    <property type="term" value="F:DNA binding"/>
    <property type="evidence" value="ECO:0007669"/>
    <property type="project" value="UniProtKB-UniRule"/>
</dbReference>
<feature type="compositionally biased region" description="Basic and acidic residues" evidence="3">
    <location>
        <begin position="186"/>
        <end position="195"/>
    </location>
</feature>
<dbReference type="Gene3D" id="1.10.30.10">
    <property type="entry name" value="High mobility group box domain"/>
    <property type="match status" value="1"/>
</dbReference>
<dbReference type="InterPro" id="IPR036910">
    <property type="entry name" value="HMG_box_dom_sf"/>
</dbReference>
<feature type="compositionally biased region" description="Basic and acidic residues" evidence="3">
    <location>
        <begin position="100"/>
        <end position="110"/>
    </location>
</feature>
<feature type="region of interest" description="Disordered" evidence="3">
    <location>
        <begin position="156"/>
        <end position="318"/>
    </location>
</feature>
<accession>A0AAV5A094</accession>
<dbReference type="PANTHER" id="PTHR48112:SF22">
    <property type="entry name" value="MITOCHONDRIAL TRANSCRIPTION FACTOR A, ISOFORM B"/>
    <property type="match status" value="1"/>
</dbReference>
<reference evidence="5" key="1">
    <citation type="submission" date="2021-10" db="EMBL/GenBank/DDBJ databases">
        <title>De novo Genome Assembly of Clathrus columnatus (Basidiomycota, Fungi) Using Illumina and Nanopore Sequence Data.</title>
        <authorList>
            <person name="Ogiso-Tanaka E."/>
            <person name="Itagaki H."/>
            <person name="Hosoya T."/>
            <person name="Hosaka K."/>
        </authorList>
    </citation>
    <scope>NUCLEOTIDE SEQUENCE</scope>
    <source>
        <strain evidence="5">MO-923</strain>
    </source>
</reference>
<gene>
    <name evidence="5" type="ORF">Clacol_001855</name>
</gene>
<dbReference type="PANTHER" id="PTHR48112">
    <property type="entry name" value="HIGH MOBILITY GROUP PROTEIN DSP1"/>
    <property type="match status" value="1"/>
</dbReference>
<feature type="compositionally biased region" description="Basic and acidic residues" evidence="3">
    <location>
        <begin position="296"/>
        <end position="318"/>
    </location>
</feature>
<dbReference type="PROSITE" id="PS50118">
    <property type="entry name" value="HMG_BOX_2"/>
    <property type="match status" value="1"/>
</dbReference>
<proteinExistence type="predicted"/>
<dbReference type="PRINTS" id="PR00886">
    <property type="entry name" value="HIGHMOBLTY12"/>
</dbReference>
<feature type="compositionally biased region" description="Acidic residues" evidence="3">
    <location>
        <begin position="219"/>
        <end position="271"/>
    </location>
</feature>
<evidence type="ECO:0000313" key="5">
    <source>
        <dbReference type="EMBL" id="GJJ07650.1"/>
    </source>
</evidence>
<dbReference type="AlphaFoldDB" id="A0AAV5A094"/>
<keyword evidence="6" id="KW-1185">Reference proteome</keyword>
<dbReference type="EMBL" id="BPWL01000002">
    <property type="protein sequence ID" value="GJJ07650.1"/>
    <property type="molecule type" value="Genomic_DNA"/>
</dbReference>
<feature type="DNA-binding region" description="HMG box" evidence="2">
    <location>
        <begin position="109"/>
        <end position="177"/>
    </location>
</feature>
<organism evidence="5 6">
    <name type="scientific">Clathrus columnatus</name>
    <dbReference type="NCBI Taxonomy" id="1419009"/>
    <lineage>
        <taxon>Eukaryota</taxon>
        <taxon>Fungi</taxon>
        <taxon>Dikarya</taxon>
        <taxon>Basidiomycota</taxon>
        <taxon>Agaricomycotina</taxon>
        <taxon>Agaricomycetes</taxon>
        <taxon>Phallomycetidae</taxon>
        <taxon>Phallales</taxon>
        <taxon>Clathraceae</taxon>
        <taxon>Clathrus</taxon>
    </lineage>
</organism>
<feature type="domain" description="HMG box" evidence="4">
    <location>
        <begin position="109"/>
        <end position="177"/>
    </location>
</feature>
<evidence type="ECO:0000256" key="3">
    <source>
        <dbReference type="SAM" id="MobiDB-lite"/>
    </source>
</evidence>
<evidence type="ECO:0000313" key="6">
    <source>
        <dbReference type="Proteomes" id="UP001050691"/>
    </source>
</evidence>
<evidence type="ECO:0000256" key="1">
    <source>
        <dbReference type="ARBA" id="ARBA00023125"/>
    </source>
</evidence>
<sequence>MAPATNGTVLTDFEQHQREVVNTFARAALAMHDAAKVAEEFSNWFARANNVKDIPSPTFNFGSIMSSSSDVAVSGKKRKADKEASPSLDQNGKKKRVVKEKKPRDKDAPKRPPSAYLLFQNEVRKEIKNEHPGMTNHEILQEVSKLWNTVSEQEKKTYLKSHNDLKTKYDEEKAAYDAKLGIAPNTDEKKKEEKAKKTKKTTPPPKGNKTVRAKPNTLDESDEGSPKDEEEDEPEQEEGSQPEIEVTEEDEEEGGEEDEDEIEDSEVESESETPRKKAKTDAVHANSRKRSPPGVKGKEKEKSTKVKYHEEEKKKKKH</sequence>
<dbReference type="Proteomes" id="UP001050691">
    <property type="component" value="Unassembled WGS sequence"/>
</dbReference>
<protein>
    <recommendedName>
        <fullName evidence="4">HMG box domain-containing protein</fullName>
    </recommendedName>
</protein>
<evidence type="ECO:0000259" key="4">
    <source>
        <dbReference type="PROSITE" id="PS50118"/>
    </source>
</evidence>
<dbReference type="Pfam" id="PF00505">
    <property type="entry name" value="HMG_box"/>
    <property type="match status" value="1"/>
</dbReference>
<evidence type="ECO:0000256" key="2">
    <source>
        <dbReference type="PROSITE-ProRule" id="PRU00267"/>
    </source>
</evidence>
<feature type="compositionally biased region" description="Basic and acidic residues" evidence="3">
    <location>
        <begin position="272"/>
        <end position="282"/>
    </location>
</feature>
<dbReference type="SUPFAM" id="SSF47095">
    <property type="entry name" value="HMG-box"/>
    <property type="match status" value="1"/>
</dbReference>
<feature type="compositionally biased region" description="Basic and acidic residues" evidence="3">
    <location>
        <begin position="156"/>
        <end position="176"/>
    </location>
</feature>
<keyword evidence="1 2" id="KW-0238">DNA-binding</keyword>
<keyword evidence="2" id="KW-0539">Nucleus</keyword>
<dbReference type="SMART" id="SM00398">
    <property type="entry name" value="HMG"/>
    <property type="match status" value="1"/>
</dbReference>
<comment type="caution">
    <text evidence="5">The sequence shown here is derived from an EMBL/GenBank/DDBJ whole genome shotgun (WGS) entry which is preliminary data.</text>
</comment>
<dbReference type="GO" id="GO:0005634">
    <property type="term" value="C:nucleus"/>
    <property type="evidence" value="ECO:0007669"/>
    <property type="project" value="UniProtKB-UniRule"/>
</dbReference>
<name>A0AAV5A094_9AGAM</name>
<feature type="region of interest" description="Disordered" evidence="3">
    <location>
        <begin position="75"/>
        <end position="115"/>
    </location>
</feature>
<dbReference type="InterPro" id="IPR009071">
    <property type="entry name" value="HMG_box_dom"/>
</dbReference>